<feature type="compositionally biased region" description="Polar residues" evidence="1">
    <location>
        <begin position="37"/>
        <end position="46"/>
    </location>
</feature>
<feature type="region of interest" description="Disordered" evidence="1">
    <location>
        <begin position="1"/>
        <end position="193"/>
    </location>
</feature>
<organism evidence="2 3">
    <name type="scientific">Pseudoduganella chitinolytica</name>
    <dbReference type="NCBI Taxonomy" id="34070"/>
    <lineage>
        <taxon>Bacteria</taxon>
        <taxon>Pseudomonadati</taxon>
        <taxon>Pseudomonadota</taxon>
        <taxon>Betaproteobacteria</taxon>
        <taxon>Burkholderiales</taxon>
        <taxon>Oxalobacteraceae</taxon>
        <taxon>Telluria group</taxon>
        <taxon>Pseudoduganella</taxon>
    </lineage>
</organism>
<keyword evidence="3" id="KW-1185">Reference proteome</keyword>
<name>A0ABY8BI57_9BURK</name>
<gene>
    <name evidence="2" type="ORF">PX653_12790</name>
</gene>
<proteinExistence type="predicted"/>
<reference evidence="2 3" key="1">
    <citation type="submission" date="2023-02" db="EMBL/GenBank/DDBJ databases">
        <title>Gemone sequence of Telluria chitinolytica ACM 3522T.</title>
        <authorList>
            <person name="Frediansyah A."/>
            <person name="Miess H."/>
            <person name="Gross H."/>
        </authorList>
    </citation>
    <scope>NUCLEOTIDE SEQUENCE [LARGE SCALE GENOMIC DNA]</scope>
    <source>
        <strain evidence="2 3">ACM 3522</strain>
    </source>
</reference>
<accession>A0ABY8BI57</accession>
<sequence>MIDLFSQSATPFSRRSKMSSNQQKPPVTRRSGDATEPTFSDDSLQSKPPGVVDRGSANVQSASAEEGGASMRDRGSLQGGQDDVGSARGGAGAQQAGWSARQQAQRSEALAEEDRQGLPQQSGKGGLEQKQRAGSQESAVGPQGSRQSGAPSNAQRQDSPAQEGTDSGSKTARYDDTGDGANGRYESGRNRGG</sequence>
<dbReference type="EMBL" id="CP119083">
    <property type="protein sequence ID" value="WEF35585.1"/>
    <property type="molecule type" value="Genomic_DNA"/>
</dbReference>
<dbReference type="RefSeq" id="WP_277418235.1">
    <property type="nucleotide sequence ID" value="NZ_CP119083.1"/>
</dbReference>
<evidence type="ECO:0000313" key="2">
    <source>
        <dbReference type="EMBL" id="WEF35585.1"/>
    </source>
</evidence>
<dbReference type="Proteomes" id="UP001216510">
    <property type="component" value="Chromosome"/>
</dbReference>
<protein>
    <submittedName>
        <fullName evidence="2">Uncharacterized protein</fullName>
    </submittedName>
</protein>
<feature type="compositionally biased region" description="Low complexity" evidence="1">
    <location>
        <begin position="93"/>
        <end position="107"/>
    </location>
</feature>
<feature type="compositionally biased region" description="Polar residues" evidence="1">
    <location>
        <begin position="132"/>
        <end position="170"/>
    </location>
</feature>
<evidence type="ECO:0000256" key="1">
    <source>
        <dbReference type="SAM" id="MobiDB-lite"/>
    </source>
</evidence>
<feature type="compositionally biased region" description="Polar residues" evidence="1">
    <location>
        <begin position="1"/>
        <end position="25"/>
    </location>
</feature>
<evidence type="ECO:0000313" key="3">
    <source>
        <dbReference type="Proteomes" id="UP001216510"/>
    </source>
</evidence>